<evidence type="ECO:0000313" key="3">
    <source>
        <dbReference type="Proteomes" id="UP001158067"/>
    </source>
</evidence>
<evidence type="ECO:0000256" key="1">
    <source>
        <dbReference type="SAM" id="Phobius"/>
    </source>
</evidence>
<keyword evidence="1" id="KW-1133">Transmembrane helix</keyword>
<sequence>MNELYRYESRQRRTSMILLLNMIVLLVMYLAARTFLAPSEEREQLLYWLNIVTPVVEVCLLVLAIYLWIRNQTFRMVVTEEVFEVFDPLSRTFSFSVPVNEIIEIKQTHKRDFSSIMMQTTADDWIQITQNYHYNRTKLYAALAKANPDISLPKNAWRFKKV</sequence>
<protein>
    <recommendedName>
        <fullName evidence="4">LysM domain-containing protein</fullName>
    </recommendedName>
</protein>
<feature type="transmembrane region" description="Helical" evidence="1">
    <location>
        <begin position="16"/>
        <end position="35"/>
    </location>
</feature>
<feature type="transmembrane region" description="Helical" evidence="1">
    <location>
        <begin position="47"/>
        <end position="69"/>
    </location>
</feature>
<proteinExistence type="predicted"/>
<evidence type="ECO:0008006" key="4">
    <source>
        <dbReference type="Google" id="ProtNLM"/>
    </source>
</evidence>
<gene>
    <name evidence="2" type="ORF">SAMN06265222_12627</name>
</gene>
<dbReference type="EMBL" id="FXUG01000026">
    <property type="protein sequence ID" value="SMP78480.1"/>
    <property type="molecule type" value="Genomic_DNA"/>
</dbReference>
<organism evidence="2 3">
    <name type="scientific">Neorhodopirellula lusitana</name>
    <dbReference type="NCBI Taxonomy" id="445327"/>
    <lineage>
        <taxon>Bacteria</taxon>
        <taxon>Pseudomonadati</taxon>
        <taxon>Planctomycetota</taxon>
        <taxon>Planctomycetia</taxon>
        <taxon>Pirellulales</taxon>
        <taxon>Pirellulaceae</taxon>
        <taxon>Neorhodopirellula</taxon>
    </lineage>
</organism>
<dbReference type="RefSeq" id="WP_283435524.1">
    <property type="nucleotide sequence ID" value="NZ_FXUG01000026.1"/>
</dbReference>
<keyword evidence="1" id="KW-0472">Membrane</keyword>
<comment type="caution">
    <text evidence="2">The sequence shown here is derived from an EMBL/GenBank/DDBJ whole genome shotgun (WGS) entry which is preliminary data.</text>
</comment>
<accession>A0ABY1QR12</accession>
<evidence type="ECO:0000313" key="2">
    <source>
        <dbReference type="EMBL" id="SMP78480.1"/>
    </source>
</evidence>
<keyword evidence="1" id="KW-0812">Transmembrane</keyword>
<dbReference type="Proteomes" id="UP001158067">
    <property type="component" value="Unassembled WGS sequence"/>
</dbReference>
<keyword evidence="3" id="KW-1185">Reference proteome</keyword>
<name>A0ABY1QR12_9BACT</name>
<reference evidence="2 3" key="1">
    <citation type="submission" date="2017-05" db="EMBL/GenBank/DDBJ databases">
        <authorList>
            <person name="Varghese N."/>
            <person name="Submissions S."/>
        </authorList>
    </citation>
    <scope>NUCLEOTIDE SEQUENCE [LARGE SCALE GENOMIC DNA]</scope>
    <source>
        <strain evidence="2 3">DSM 25457</strain>
    </source>
</reference>